<keyword evidence="3 4" id="KW-0472">Membrane</keyword>
<dbReference type="InterPro" id="IPR011701">
    <property type="entry name" value="MFS"/>
</dbReference>
<evidence type="ECO:0000256" key="3">
    <source>
        <dbReference type="ARBA" id="ARBA00023136"/>
    </source>
</evidence>
<accession>A0ABW0F540</accession>
<dbReference type="Pfam" id="PF07690">
    <property type="entry name" value="MFS_1"/>
    <property type="match status" value="1"/>
</dbReference>
<evidence type="ECO:0000259" key="5">
    <source>
        <dbReference type="PROSITE" id="PS50850"/>
    </source>
</evidence>
<organism evidence="6 7">
    <name type="scientific">Bosea minatitlanensis</name>
    <dbReference type="NCBI Taxonomy" id="128782"/>
    <lineage>
        <taxon>Bacteria</taxon>
        <taxon>Pseudomonadati</taxon>
        <taxon>Pseudomonadota</taxon>
        <taxon>Alphaproteobacteria</taxon>
        <taxon>Hyphomicrobiales</taxon>
        <taxon>Boseaceae</taxon>
        <taxon>Bosea</taxon>
    </lineage>
</organism>
<dbReference type="InterPro" id="IPR036259">
    <property type="entry name" value="MFS_trans_sf"/>
</dbReference>
<gene>
    <name evidence="6" type="ORF">ACFPK2_11075</name>
</gene>
<dbReference type="Proteomes" id="UP001595976">
    <property type="component" value="Unassembled WGS sequence"/>
</dbReference>
<dbReference type="PROSITE" id="PS50850">
    <property type="entry name" value="MFS"/>
    <property type="match status" value="1"/>
</dbReference>
<protein>
    <submittedName>
        <fullName evidence="6">MFS transporter</fullName>
    </submittedName>
</protein>
<dbReference type="PANTHER" id="PTHR23527:SF1">
    <property type="entry name" value="BLL3282 PROTEIN"/>
    <property type="match status" value="1"/>
</dbReference>
<feature type="transmembrane region" description="Helical" evidence="4">
    <location>
        <begin position="274"/>
        <end position="293"/>
    </location>
</feature>
<feature type="transmembrane region" description="Helical" evidence="4">
    <location>
        <begin position="208"/>
        <end position="233"/>
    </location>
</feature>
<feature type="transmembrane region" description="Helical" evidence="4">
    <location>
        <begin position="299"/>
        <end position="319"/>
    </location>
</feature>
<dbReference type="Gene3D" id="1.20.1250.20">
    <property type="entry name" value="MFS general substrate transporter like domains"/>
    <property type="match status" value="2"/>
</dbReference>
<sequence length="406" mass="40805">MTLAVQSACSFLIRLPPVVAPILFMDRGIDSSAIGYLAGIGMVGSMTFLLMGALLMARVGSVRTLQLGLVGGALGVVLIAIPSPALLIAGVFLMGLGYGPSVPASSDILRRAAPRDRQTLLFSVKQSGVPIGGMLGGALLPPLIGLGGLAACLVASGIVALAIAACIEPVRKHIEPEEAGGAPLTLRSFLSADNLTVPIRVLLGTGGLVRLSLSGLTLAISQGVWLAFLVTILVEKLGLSLVAAGTLFAIMQAAGIIGRIALGWVSDRIGSAAVTLKAAIALSAICTLILALIGPGTSWPLLVMLALVAGATVTGWNGVQVAEVARLSPPGRVREASAGATLLLFSGYVVGPALFALAVKSSGDYTAPLLAVAALTAASILLPGGARPRGSLTPLEPDGSRAPPAH</sequence>
<feature type="transmembrane region" description="Helical" evidence="4">
    <location>
        <begin position="239"/>
        <end position="262"/>
    </location>
</feature>
<evidence type="ECO:0000256" key="4">
    <source>
        <dbReference type="SAM" id="Phobius"/>
    </source>
</evidence>
<feature type="transmembrane region" description="Helical" evidence="4">
    <location>
        <begin position="69"/>
        <end position="96"/>
    </location>
</feature>
<feature type="transmembrane region" description="Helical" evidence="4">
    <location>
        <begin position="365"/>
        <end position="382"/>
    </location>
</feature>
<evidence type="ECO:0000313" key="6">
    <source>
        <dbReference type="EMBL" id="MFC5293530.1"/>
    </source>
</evidence>
<dbReference type="PANTHER" id="PTHR23527">
    <property type="entry name" value="BLL3282 PROTEIN"/>
    <property type="match status" value="1"/>
</dbReference>
<proteinExistence type="predicted"/>
<name>A0ABW0F540_9HYPH</name>
<evidence type="ECO:0000313" key="7">
    <source>
        <dbReference type="Proteomes" id="UP001595976"/>
    </source>
</evidence>
<dbReference type="SUPFAM" id="SSF103473">
    <property type="entry name" value="MFS general substrate transporter"/>
    <property type="match status" value="1"/>
</dbReference>
<feature type="transmembrane region" description="Helical" evidence="4">
    <location>
        <begin position="37"/>
        <end position="57"/>
    </location>
</feature>
<reference evidence="7" key="1">
    <citation type="journal article" date="2019" name="Int. J. Syst. Evol. Microbiol.">
        <title>The Global Catalogue of Microorganisms (GCM) 10K type strain sequencing project: providing services to taxonomists for standard genome sequencing and annotation.</title>
        <authorList>
            <consortium name="The Broad Institute Genomics Platform"/>
            <consortium name="The Broad Institute Genome Sequencing Center for Infectious Disease"/>
            <person name="Wu L."/>
            <person name="Ma J."/>
        </authorList>
    </citation>
    <scope>NUCLEOTIDE SEQUENCE [LARGE SCALE GENOMIC DNA]</scope>
    <source>
        <strain evidence="7">CGMCC 1.15643</strain>
    </source>
</reference>
<evidence type="ECO:0000256" key="1">
    <source>
        <dbReference type="ARBA" id="ARBA00022692"/>
    </source>
</evidence>
<dbReference type="InterPro" id="IPR020846">
    <property type="entry name" value="MFS_dom"/>
</dbReference>
<feature type="transmembrane region" description="Helical" evidence="4">
    <location>
        <begin position="340"/>
        <end position="359"/>
    </location>
</feature>
<dbReference type="EMBL" id="JBHSLI010000004">
    <property type="protein sequence ID" value="MFC5293530.1"/>
    <property type="molecule type" value="Genomic_DNA"/>
</dbReference>
<dbReference type="RefSeq" id="WP_260349339.1">
    <property type="nucleotide sequence ID" value="NZ_JAOAOS010000013.1"/>
</dbReference>
<comment type="caution">
    <text evidence="6">The sequence shown here is derived from an EMBL/GenBank/DDBJ whole genome shotgun (WGS) entry which is preliminary data.</text>
</comment>
<keyword evidence="1 4" id="KW-0812">Transmembrane</keyword>
<evidence type="ECO:0000256" key="2">
    <source>
        <dbReference type="ARBA" id="ARBA00022989"/>
    </source>
</evidence>
<keyword evidence="7" id="KW-1185">Reference proteome</keyword>
<feature type="transmembrane region" description="Helical" evidence="4">
    <location>
        <begin position="143"/>
        <end position="167"/>
    </location>
</feature>
<dbReference type="InterPro" id="IPR052952">
    <property type="entry name" value="MFS-Transporter"/>
</dbReference>
<feature type="domain" description="Major facilitator superfamily (MFS) profile" evidence="5">
    <location>
        <begin position="1"/>
        <end position="391"/>
    </location>
</feature>
<keyword evidence="2 4" id="KW-1133">Transmembrane helix</keyword>